<dbReference type="RefSeq" id="WP_305011516.1">
    <property type="nucleotide sequence ID" value="NZ_JAUQSX010000005.1"/>
</dbReference>
<sequence>MTPTERVQRLNEQHRLVHAALDYLSGLVKAESVESGAHFERMRTEARTHFEQGKLAVLQKYFRDVAAPSLVHDGTAFAAYIQQTTGLTVNVQSDFEKRIARVCKRKRIRTDAEFYDVRDMIDSVDPEDEQQQAQLQLLYDLVAEYEGFLDVKDVGKPRPAKKKWQSTSKEVLRLVSPDGRAVLTVTESVYEDEATWPPRTQLMLLNPENDSGSGIYHANQVNADITAQWDSNTRLVVDVGRSDFNEQYPLRSEHGPMNNRIEVELLTLPQNPG</sequence>
<organism evidence="1 2">
    <name type="scientific">Hymenobacter mellowenesis</name>
    <dbReference type="NCBI Taxonomy" id="3063995"/>
    <lineage>
        <taxon>Bacteria</taxon>
        <taxon>Pseudomonadati</taxon>
        <taxon>Bacteroidota</taxon>
        <taxon>Cytophagia</taxon>
        <taxon>Cytophagales</taxon>
        <taxon>Hymenobacteraceae</taxon>
        <taxon>Hymenobacter</taxon>
    </lineage>
</organism>
<dbReference type="Proteomes" id="UP001167796">
    <property type="component" value="Unassembled WGS sequence"/>
</dbReference>
<keyword evidence="2" id="KW-1185">Reference proteome</keyword>
<comment type="caution">
    <text evidence="1">The sequence shown here is derived from an EMBL/GenBank/DDBJ whole genome shotgun (WGS) entry which is preliminary data.</text>
</comment>
<protein>
    <submittedName>
        <fullName evidence="1">Uncharacterized protein</fullName>
    </submittedName>
</protein>
<evidence type="ECO:0000313" key="2">
    <source>
        <dbReference type="Proteomes" id="UP001167796"/>
    </source>
</evidence>
<accession>A0ABT9ACW7</accession>
<evidence type="ECO:0000313" key="1">
    <source>
        <dbReference type="EMBL" id="MDO7846831.1"/>
    </source>
</evidence>
<name>A0ABT9ACW7_9BACT</name>
<reference evidence="1" key="1">
    <citation type="submission" date="2023-07" db="EMBL/GenBank/DDBJ databases">
        <authorList>
            <person name="Kim M.K."/>
        </authorList>
    </citation>
    <scope>NUCLEOTIDE SEQUENCE</scope>
    <source>
        <strain evidence="1">M29</strain>
    </source>
</reference>
<gene>
    <name evidence="1" type="ORF">Q5H92_10720</name>
</gene>
<proteinExistence type="predicted"/>
<dbReference type="EMBL" id="JAUQSX010000005">
    <property type="protein sequence ID" value="MDO7846831.1"/>
    <property type="molecule type" value="Genomic_DNA"/>
</dbReference>